<dbReference type="AlphaFoldDB" id="A0A850P712"/>
<dbReference type="GO" id="GO:0016491">
    <property type="term" value="F:oxidoreductase activity"/>
    <property type="evidence" value="ECO:0007669"/>
    <property type="project" value="UniProtKB-KW"/>
</dbReference>
<proteinExistence type="inferred from homology"/>
<dbReference type="InterPro" id="IPR002347">
    <property type="entry name" value="SDR_fam"/>
</dbReference>
<sequence>MNAHGGWSPESLPHRKGARAIVTGATGGLGLWTALGLARLGLHVTLAGRSAAKGEHALGFLRHHAPDGVFTFRKLDLASLASVRAFAETTLVAGAPVDVLVNNAGVMAPPSRQETQDGFELQFGTNHLGHFALTGLLMPALQRAAGGGTVVTVASLAAWKGVLPWGDLNARHSYSAFGRYRQSKRANLVFSLELARRSRQSGLGVHARAAHPGWALTDIIDNGPMIGRSGWFADMRKTLARAVFGALGQGPEEGTWPTLYAALDPAARDGSYYGPQGSGERLGAPGPAPLPPGADDPVTGARLWSVSEDMTGVRWAD</sequence>
<dbReference type="PRINTS" id="PR00081">
    <property type="entry name" value="GDHRDH"/>
</dbReference>
<dbReference type="Pfam" id="PF00106">
    <property type="entry name" value="adh_short"/>
    <property type="match status" value="1"/>
</dbReference>
<name>A0A850P712_9PROT</name>
<gene>
    <name evidence="5" type="ORF">HUK82_03990</name>
</gene>
<feature type="region of interest" description="Disordered" evidence="4">
    <location>
        <begin position="271"/>
        <end position="299"/>
    </location>
</feature>
<comment type="similarity">
    <text evidence="1 3">Belongs to the short-chain dehydrogenases/reductases (SDR) family.</text>
</comment>
<evidence type="ECO:0000313" key="5">
    <source>
        <dbReference type="EMBL" id="NVN39728.1"/>
    </source>
</evidence>
<dbReference type="InterPro" id="IPR036291">
    <property type="entry name" value="NAD(P)-bd_dom_sf"/>
</dbReference>
<dbReference type="PANTHER" id="PTHR24320">
    <property type="entry name" value="RETINOL DEHYDROGENASE"/>
    <property type="match status" value="1"/>
</dbReference>
<dbReference type="NCBIfam" id="NF004513">
    <property type="entry name" value="PRK05854.1"/>
    <property type="match status" value="1"/>
</dbReference>
<organism evidence="5 6">
    <name type="scientific">Ameyamaea chiangmaiensis</name>
    <dbReference type="NCBI Taxonomy" id="442969"/>
    <lineage>
        <taxon>Bacteria</taxon>
        <taxon>Pseudomonadati</taxon>
        <taxon>Pseudomonadota</taxon>
        <taxon>Alphaproteobacteria</taxon>
        <taxon>Acetobacterales</taxon>
        <taxon>Acetobacteraceae</taxon>
        <taxon>Ameyamaea</taxon>
    </lineage>
</organism>
<dbReference type="Gene3D" id="3.40.50.720">
    <property type="entry name" value="NAD(P)-binding Rossmann-like Domain"/>
    <property type="match status" value="1"/>
</dbReference>
<evidence type="ECO:0000256" key="3">
    <source>
        <dbReference type="RuleBase" id="RU000363"/>
    </source>
</evidence>
<evidence type="ECO:0000256" key="1">
    <source>
        <dbReference type="ARBA" id="ARBA00006484"/>
    </source>
</evidence>
<evidence type="ECO:0000313" key="6">
    <source>
        <dbReference type="Proteomes" id="UP000585665"/>
    </source>
</evidence>
<evidence type="ECO:0000256" key="2">
    <source>
        <dbReference type="ARBA" id="ARBA00023002"/>
    </source>
</evidence>
<keyword evidence="2" id="KW-0560">Oxidoreductase</keyword>
<dbReference type="SUPFAM" id="SSF51735">
    <property type="entry name" value="NAD(P)-binding Rossmann-fold domains"/>
    <property type="match status" value="1"/>
</dbReference>
<accession>A0A850P712</accession>
<dbReference type="Proteomes" id="UP000585665">
    <property type="component" value="Unassembled WGS sequence"/>
</dbReference>
<evidence type="ECO:0000256" key="4">
    <source>
        <dbReference type="SAM" id="MobiDB-lite"/>
    </source>
</evidence>
<dbReference type="PANTHER" id="PTHR24320:SF148">
    <property type="entry name" value="NAD(P)-BINDING ROSSMANN-FOLD SUPERFAMILY PROTEIN"/>
    <property type="match status" value="1"/>
</dbReference>
<comment type="caution">
    <text evidence="5">The sequence shown here is derived from an EMBL/GenBank/DDBJ whole genome shotgun (WGS) entry which is preliminary data.</text>
</comment>
<reference evidence="5 6" key="1">
    <citation type="submission" date="2020-06" db="EMBL/GenBank/DDBJ databases">
        <title>Description of novel acetic acid bacteria.</title>
        <authorList>
            <person name="Sombolestani A."/>
        </authorList>
    </citation>
    <scope>NUCLEOTIDE SEQUENCE [LARGE SCALE GENOMIC DNA]</scope>
    <source>
        <strain evidence="5 6">LMG 27010</strain>
    </source>
</reference>
<dbReference type="EMBL" id="JABXXR010000015">
    <property type="protein sequence ID" value="NVN39728.1"/>
    <property type="molecule type" value="Genomic_DNA"/>
</dbReference>
<dbReference type="NCBIfam" id="NF004846">
    <property type="entry name" value="PRK06197.1"/>
    <property type="match status" value="1"/>
</dbReference>
<protein>
    <submittedName>
        <fullName evidence="5">SDR family oxidoreductase</fullName>
    </submittedName>
</protein>
<dbReference type="RefSeq" id="WP_176612709.1">
    <property type="nucleotide sequence ID" value="NZ_JABXXR010000015.1"/>
</dbReference>
<keyword evidence="6" id="KW-1185">Reference proteome</keyword>
<dbReference type="PRINTS" id="PR00080">
    <property type="entry name" value="SDRFAMILY"/>
</dbReference>